<dbReference type="OrthoDB" id="6093641at2759"/>
<sequence>MSRCRMIRAGRVVVVAVAAVLVCCNADPHREQDGSVSEHSSDRYDANDYRQRELQNFWRFLWQKEHRNGDRNLNGIGGSTLLGRNVNSLSVPTSRGSYGKIPDGIGGSTLLGRDAEGESNVYARFVDALGGGNFVRNLDSLGGGNFVRNLDSLGGSNFIKRNLDQIGGPNFVKRNLDSLGGGNFVRNLDPLGGDNFVRSLDDENFI</sequence>
<evidence type="ECO:0000256" key="1">
    <source>
        <dbReference type="SAM" id="SignalP"/>
    </source>
</evidence>
<evidence type="ECO:0000313" key="2">
    <source>
        <dbReference type="EMBL" id="CAG4965189.1"/>
    </source>
</evidence>
<dbReference type="EMBL" id="CAJQZP010000508">
    <property type="protein sequence ID" value="CAG4965189.1"/>
    <property type="molecule type" value="Genomic_DNA"/>
</dbReference>
<comment type="caution">
    <text evidence="2">The sequence shown here is derived from an EMBL/GenBank/DDBJ whole genome shotgun (WGS) entry which is preliminary data.</text>
</comment>
<reference evidence="2" key="1">
    <citation type="submission" date="2021-04" db="EMBL/GenBank/DDBJ databases">
        <authorList>
            <person name="Tunstrom K."/>
        </authorList>
    </citation>
    <scope>NUCLEOTIDE SEQUENCE</scope>
</reference>
<feature type="signal peptide" evidence="1">
    <location>
        <begin position="1"/>
        <end position="26"/>
    </location>
</feature>
<proteinExistence type="predicted"/>
<protein>
    <submittedName>
        <fullName evidence="2">(apollo) hypothetical protein</fullName>
    </submittedName>
</protein>
<dbReference type="Proteomes" id="UP000691718">
    <property type="component" value="Unassembled WGS sequence"/>
</dbReference>
<organism evidence="2 3">
    <name type="scientific">Parnassius apollo</name>
    <name type="common">Apollo butterfly</name>
    <name type="synonym">Papilio apollo</name>
    <dbReference type="NCBI Taxonomy" id="110799"/>
    <lineage>
        <taxon>Eukaryota</taxon>
        <taxon>Metazoa</taxon>
        <taxon>Ecdysozoa</taxon>
        <taxon>Arthropoda</taxon>
        <taxon>Hexapoda</taxon>
        <taxon>Insecta</taxon>
        <taxon>Pterygota</taxon>
        <taxon>Neoptera</taxon>
        <taxon>Endopterygota</taxon>
        <taxon>Lepidoptera</taxon>
        <taxon>Glossata</taxon>
        <taxon>Ditrysia</taxon>
        <taxon>Papilionoidea</taxon>
        <taxon>Papilionidae</taxon>
        <taxon>Parnassiinae</taxon>
        <taxon>Parnassini</taxon>
        <taxon>Parnassius</taxon>
        <taxon>Parnassius</taxon>
    </lineage>
</organism>
<keyword evidence="3" id="KW-1185">Reference proteome</keyword>
<name>A0A8S3WKN4_PARAO</name>
<dbReference type="AlphaFoldDB" id="A0A8S3WKN4"/>
<keyword evidence="1" id="KW-0732">Signal</keyword>
<accession>A0A8S3WKN4</accession>
<evidence type="ECO:0000313" key="3">
    <source>
        <dbReference type="Proteomes" id="UP000691718"/>
    </source>
</evidence>
<feature type="chain" id="PRO_5035867325" evidence="1">
    <location>
        <begin position="27"/>
        <end position="206"/>
    </location>
</feature>
<gene>
    <name evidence="2" type="ORF">PAPOLLO_LOCUS7363</name>
</gene>